<dbReference type="InterPro" id="IPR056884">
    <property type="entry name" value="NPHP3-like_N"/>
</dbReference>
<comment type="caution">
    <text evidence="3">The sequence shown here is derived from an EMBL/GenBank/DDBJ whole genome shotgun (WGS) entry which is preliminary data.</text>
</comment>
<accession>A0A8H5BLT0</accession>
<name>A0A8H5BLT0_9AGAR</name>
<evidence type="ECO:0000313" key="4">
    <source>
        <dbReference type="Proteomes" id="UP000567179"/>
    </source>
</evidence>
<gene>
    <name evidence="3" type="ORF">D9619_009528</name>
</gene>
<dbReference type="AlphaFoldDB" id="A0A8H5BLT0"/>
<proteinExistence type="predicted"/>
<reference evidence="3 4" key="1">
    <citation type="journal article" date="2020" name="ISME J.">
        <title>Uncovering the hidden diversity of litter-decomposition mechanisms in mushroom-forming fungi.</title>
        <authorList>
            <person name="Floudas D."/>
            <person name="Bentzer J."/>
            <person name="Ahren D."/>
            <person name="Johansson T."/>
            <person name="Persson P."/>
            <person name="Tunlid A."/>
        </authorList>
    </citation>
    <scope>NUCLEOTIDE SEQUENCE [LARGE SCALE GENOMIC DNA]</scope>
    <source>
        <strain evidence="3 4">CBS 101986</strain>
    </source>
</reference>
<feature type="domain" description="Nephrocystin 3-like N-terminal" evidence="2">
    <location>
        <begin position="93"/>
        <end position="204"/>
    </location>
</feature>
<dbReference type="OrthoDB" id="5967843at2759"/>
<dbReference type="EMBL" id="JAACJJ010000015">
    <property type="protein sequence ID" value="KAF5325186.1"/>
    <property type="molecule type" value="Genomic_DNA"/>
</dbReference>
<protein>
    <recommendedName>
        <fullName evidence="2">Nephrocystin 3-like N-terminal domain-containing protein</fullName>
    </recommendedName>
</protein>
<evidence type="ECO:0000256" key="1">
    <source>
        <dbReference type="ARBA" id="ARBA00022737"/>
    </source>
</evidence>
<dbReference type="Pfam" id="PF24883">
    <property type="entry name" value="NPHP3_N"/>
    <property type="match status" value="1"/>
</dbReference>
<evidence type="ECO:0000313" key="3">
    <source>
        <dbReference type="EMBL" id="KAF5325186.1"/>
    </source>
</evidence>
<evidence type="ECO:0000259" key="2">
    <source>
        <dbReference type="Pfam" id="PF24883"/>
    </source>
</evidence>
<organism evidence="3 4">
    <name type="scientific">Psilocybe cf. subviscida</name>
    <dbReference type="NCBI Taxonomy" id="2480587"/>
    <lineage>
        <taxon>Eukaryota</taxon>
        <taxon>Fungi</taxon>
        <taxon>Dikarya</taxon>
        <taxon>Basidiomycota</taxon>
        <taxon>Agaricomycotina</taxon>
        <taxon>Agaricomycetes</taxon>
        <taxon>Agaricomycetidae</taxon>
        <taxon>Agaricales</taxon>
        <taxon>Agaricineae</taxon>
        <taxon>Strophariaceae</taxon>
        <taxon>Psilocybe</taxon>
    </lineage>
</organism>
<keyword evidence="1" id="KW-0677">Repeat</keyword>
<sequence>MEQDAEGTYTSVLHANKVVIAGGTMTQSVSHVQQIQNHVHLRGSSRDDGFGDELVQLRGLVSHGAFYDSCKYAHFSRRNIAPAEKRIIQNAMAWSNEPANGRGARVLYVDIASGQTIVAQHIAELLERQNILLGSFFFHGQAHFQEAEHIFVATLAYQLTVSMPQTKRLILQVIRADPFIFTRDLRKQLQRLIIEPMSFALSSQRPDIKTGIFFEELSRR</sequence>
<dbReference type="Proteomes" id="UP000567179">
    <property type="component" value="Unassembled WGS sequence"/>
</dbReference>
<keyword evidence="4" id="KW-1185">Reference proteome</keyword>